<dbReference type="AlphaFoldDB" id="A0AAX0YR60"/>
<evidence type="ECO:0000313" key="2">
    <source>
        <dbReference type="Proteomes" id="UP000240728"/>
    </source>
</evidence>
<evidence type="ECO:0000313" key="1">
    <source>
        <dbReference type="EMBL" id="PSX44000.1"/>
    </source>
</evidence>
<keyword evidence="2" id="KW-1185">Reference proteome</keyword>
<proteinExistence type="predicted"/>
<sequence length="258" mass="29775">MVLKKLIFRMTSKNSLNFFNGMFSMEMKKTVRDIKKIAECIRDNNTSLDARCVSVINACKHFNFNEEECLELVSFIDDDINRIWPNIKHRNQLLNIFPSLMTEKKFLRTTEKKIDAISSGEQLPEALERLINIVEPTGVELIKAPKDVGFYLIDIDATFLNMVQKPVAEHRGLLAFSLINLSFDISLSSNLMNREYNRIHSDLVSHSKFDVLNYAGTKLNVTRERVQANYWLTNNKISKSNRLEIAKLITEYSDAYVA</sequence>
<name>A0AAX0YR60_9GAMM</name>
<dbReference type="Proteomes" id="UP000240728">
    <property type="component" value="Unassembled WGS sequence"/>
</dbReference>
<accession>A0AAX0YR60</accession>
<gene>
    <name evidence="1" type="ORF">C0W53_15320</name>
</gene>
<reference evidence="1 2" key="1">
    <citation type="submission" date="2018-01" db="EMBL/GenBank/DDBJ databases">
        <title>Whole genome sequencing of Histamine producing bacteria.</title>
        <authorList>
            <person name="Butler K."/>
        </authorList>
    </citation>
    <scope>NUCLEOTIDE SEQUENCE [LARGE SCALE GENOMIC DNA]</scope>
    <source>
        <strain evidence="1 2">A1-4</strain>
    </source>
</reference>
<organism evidence="1 2">
    <name type="scientific">Photobacterium kishitanii</name>
    <dbReference type="NCBI Taxonomy" id="318456"/>
    <lineage>
        <taxon>Bacteria</taxon>
        <taxon>Pseudomonadati</taxon>
        <taxon>Pseudomonadota</taxon>
        <taxon>Gammaproteobacteria</taxon>
        <taxon>Vibrionales</taxon>
        <taxon>Vibrionaceae</taxon>
        <taxon>Photobacterium</taxon>
    </lineage>
</organism>
<comment type="caution">
    <text evidence="1">The sequence shown here is derived from an EMBL/GenBank/DDBJ whole genome shotgun (WGS) entry which is preliminary data.</text>
</comment>
<protein>
    <submittedName>
        <fullName evidence="1">Uncharacterized protein</fullName>
    </submittedName>
</protein>
<dbReference type="EMBL" id="PYOZ01000010">
    <property type="protein sequence ID" value="PSX44000.1"/>
    <property type="molecule type" value="Genomic_DNA"/>
</dbReference>